<proteinExistence type="predicted"/>
<reference evidence="2 4" key="3">
    <citation type="submission" date="2019-01" db="EMBL/GenBank/DDBJ databases">
        <title>Genome sequence of Bacillus glycinifermentans SRCM103574.</title>
        <authorList>
            <person name="Kong H.-J."/>
            <person name="Jeong S.-Y."/>
            <person name="Jeong D.-Y."/>
        </authorList>
    </citation>
    <scope>NUCLEOTIDE SEQUENCE [LARGE SCALE GENOMIC DNA]</scope>
    <source>
        <strain evidence="2 4">SRCM103574</strain>
    </source>
</reference>
<organism evidence="1 3">
    <name type="scientific">Bacillus glycinifermentans</name>
    <dbReference type="NCBI Taxonomy" id="1664069"/>
    <lineage>
        <taxon>Bacteria</taxon>
        <taxon>Bacillati</taxon>
        <taxon>Bacillota</taxon>
        <taxon>Bacilli</taxon>
        <taxon>Bacillales</taxon>
        <taxon>Bacillaceae</taxon>
        <taxon>Bacillus</taxon>
    </lineage>
</organism>
<evidence type="ECO:0000313" key="2">
    <source>
        <dbReference type="EMBL" id="QAT67835.1"/>
    </source>
</evidence>
<sequence>MKKILDSHSRALHDMKQGDFRRAIGDLHFVIENAQEATYILNELIEEREENDCSIPDENFYERLQ</sequence>
<dbReference type="Proteomes" id="UP000036168">
    <property type="component" value="Unassembled WGS sequence"/>
</dbReference>
<dbReference type="EMBL" id="CP035232">
    <property type="protein sequence ID" value="QAT67835.1"/>
    <property type="molecule type" value="Genomic_DNA"/>
</dbReference>
<dbReference type="Proteomes" id="UP000288675">
    <property type="component" value="Chromosome"/>
</dbReference>
<evidence type="ECO:0000313" key="1">
    <source>
        <dbReference type="EMBL" id="KRT92734.1"/>
    </source>
</evidence>
<name>A0A0T6BMC9_9BACI</name>
<reference evidence="1 3" key="1">
    <citation type="journal article" date="2015" name="Int. J. Syst. Evol. Microbiol.">
        <title>Bacillus glycinifermentans sp. nov., isolated from fermented soybean paste.</title>
        <authorList>
            <person name="Kim S.J."/>
            <person name="Dunlap C.A."/>
            <person name="Kwon S.W."/>
            <person name="Rooney A.P."/>
        </authorList>
    </citation>
    <scope>NUCLEOTIDE SEQUENCE [LARGE SCALE GENOMIC DNA]</scope>
    <source>
        <strain evidence="1 3">GO-13</strain>
    </source>
</reference>
<dbReference type="EMBL" id="LECW02000030">
    <property type="protein sequence ID" value="KRT92734.1"/>
    <property type="molecule type" value="Genomic_DNA"/>
</dbReference>
<evidence type="ECO:0000313" key="4">
    <source>
        <dbReference type="Proteomes" id="UP000288675"/>
    </source>
</evidence>
<accession>A0A0T6BMC9</accession>
<dbReference type="AlphaFoldDB" id="A0A0T6BMC9"/>
<reference evidence="1" key="2">
    <citation type="submission" date="2015-10" db="EMBL/GenBank/DDBJ databases">
        <authorList>
            <person name="Gilbert D.G."/>
        </authorList>
    </citation>
    <scope>NUCLEOTIDE SEQUENCE</scope>
    <source>
        <strain evidence="1">GO-13</strain>
    </source>
</reference>
<evidence type="ECO:0000313" key="3">
    <source>
        <dbReference type="Proteomes" id="UP000036168"/>
    </source>
</evidence>
<gene>
    <name evidence="1" type="ORF">AB447_222380</name>
    <name evidence="2" type="ORF">EQZ20_10285</name>
</gene>
<dbReference type="STRING" id="1664069.BGLY_2007"/>
<protein>
    <submittedName>
        <fullName evidence="1">Uncharacterized protein</fullName>
    </submittedName>
</protein>